<dbReference type="STRING" id="35608.A0A2U1PTD8"/>
<dbReference type="Proteomes" id="UP000245207">
    <property type="component" value="Unassembled WGS sequence"/>
</dbReference>
<sequence>MGKQLTFPTTPSGNQMNFSFGSYFSGSKEEISYRLPLDAEYESIEETHVIAIDNGDFCETGECHSIKSFIKSTMVNMECQSPKGGHNVNDHQQQPSYRRSNSGQHSRGDGSNHYSNGGKWDQDRGNNEWNQHNRSFKGRDTNVNHQRGYARGYVRPTVHAPTFISQTMPLPVRPFGNIMIYPGSQEWNPKHLPIASYQDEDKCKAIFFQVPKRVQQGQLPILRGKGLPRKGFFVDHGDLRFVGGLQASPKATTIRQPSWWRTRATPDANHGNEAVLDELNKLSTDYGVTKELTTKVNAEEYRVTTSVLGDEQWERFNESATVLQTMTLNQLYMAWNGRTTHMRNRPIGTRNRSNILRVYVITNSLWLFDQASELFQMAMDVGFFPINAPLSAKSIEELATQFLMLRIRIPLHGSGQIIEAVIVLSTSEGENPQNPLYAWVVGYDGNTPPDPNSYIIISFAPSPEDETRTTTSSNTLTGLNVAGMTDAPTAKRPKRPVRLKRTWKPQEDEKLMDAMMELHASGKYAADNGFKQATHKRLRICWITSGFGWDPDKCLLTAPNDVWDAYVKTHPKADVLRDKPFIYYHKLATIFGKDRASGSRAVDLGEEEVVSETEETTPTDIEGIDVDSGVNPSLENVGVKGTKRKRCKTDELIHIYSSSCDTFHNTINAIGNEMNKNLSKMANEDERKIQCEIDLMKKVQNEIDALPDITFEEAYEAINVIGKCPFKAINEAINALDEDKLFILDYHDVYLPRFTMMPLPKAFEYLESHATGEKVRQRINLQKAVFELEETNLRNTTELQHLDDGIAKQQD</sequence>
<protein>
    <submittedName>
        <fullName evidence="2">RNA-binding protein Lupus La</fullName>
    </submittedName>
</protein>
<feature type="compositionally biased region" description="Polar residues" evidence="1">
    <location>
        <begin position="90"/>
        <end position="105"/>
    </location>
</feature>
<reference evidence="2 3" key="1">
    <citation type="journal article" date="2018" name="Mol. Plant">
        <title>The genome of Artemisia annua provides insight into the evolution of Asteraceae family and artemisinin biosynthesis.</title>
        <authorList>
            <person name="Shen Q."/>
            <person name="Zhang L."/>
            <person name="Liao Z."/>
            <person name="Wang S."/>
            <person name="Yan T."/>
            <person name="Shi P."/>
            <person name="Liu M."/>
            <person name="Fu X."/>
            <person name="Pan Q."/>
            <person name="Wang Y."/>
            <person name="Lv Z."/>
            <person name="Lu X."/>
            <person name="Zhang F."/>
            <person name="Jiang W."/>
            <person name="Ma Y."/>
            <person name="Chen M."/>
            <person name="Hao X."/>
            <person name="Li L."/>
            <person name="Tang Y."/>
            <person name="Lv G."/>
            <person name="Zhou Y."/>
            <person name="Sun X."/>
            <person name="Brodelius P.E."/>
            <person name="Rose J.K.C."/>
            <person name="Tang K."/>
        </authorList>
    </citation>
    <scope>NUCLEOTIDE SEQUENCE [LARGE SCALE GENOMIC DNA]</scope>
    <source>
        <strain evidence="3">cv. Huhao1</strain>
        <tissue evidence="2">Leaf</tissue>
    </source>
</reference>
<dbReference type="AlphaFoldDB" id="A0A2U1PTD8"/>
<gene>
    <name evidence="2" type="ORF">CTI12_AA115770</name>
</gene>
<evidence type="ECO:0000313" key="3">
    <source>
        <dbReference type="Proteomes" id="UP000245207"/>
    </source>
</evidence>
<name>A0A2U1PTD8_ARTAN</name>
<organism evidence="2 3">
    <name type="scientific">Artemisia annua</name>
    <name type="common">Sweet wormwood</name>
    <dbReference type="NCBI Taxonomy" id="35608"/>
    <lineage>
        <taxon>Eukaryota</taxon>
        <taxon>Viridiplantae</taxon>
        <taxon>Streptophyta</taxon>
        <taxon>Embryophyta</taxon>
        <taxon>Tracheophyta</taxon>
        <taxon>Spermatophyta</taxon>
        <taxon>Magnoliopsida</taxon>
        <taxon>eudicotyledons</taxon>
        <taxon>Gunneridae</taxon>
        <taxon>Pentapetalae</taxon>
        <taxon>asterids</taxon>
        <taxon>campanulids</taxon>
        <taxon>Asterales</taxon>
        <taxon>Asteraceae</taxon>
        <taxon>Asteroideae</taxon>
        <taxon>Anthemideae</taxon>
        <taxon>Artemisiinae</taxon>
        <taxon>Artemisia</taxon>
    </lineage>
</organism>
<evidence type="ECO:0000256" key="1">
    <source>
        <dbReference type="SAM" id="MobiDB-lite"/>
    </source>
</evidence>
<keyword evidence="3" id="KW-1185">Reference proteome</keyword>
<comment type="caution">
    <text evidence="2">The sequence shown here is derived from an EMBL/GenBank/DDBJ whole genome shotgun (WGS) entry which is preliminary data.</text>
</comment>
<feature type="region of interest" description="Disordered" evidence="1">
    <location>
        <begin position="80"/>
        <end position="144"/>
    </location>
</feature>
<evidence type="ECO:0000313" key="2">
    <source>
        <dbReference type="EMBL" id="PWA88982.1"/>
    </source>
</evidence>
<dbReference type="PANTHER" id="PTHR46250">
    <property type="entry name" value="MYB/SANT-LIKE DNA-BINDING DOMAIN PROTEIN-RELATED"/>
    <property type="match status" value="1"/>
</dbReference>
<feature type="region of interest" description="Disordered" evidence="1">
    <location>
        <begin position="465"/>
        <end position="496"/>
    </location>
</feature>
<feature type="compositionally biased region" description="Low complexity" evidence="1">
    <location>
        <begin position="469"/>
        <end position="480"/>
    </location>
</feature>
<dbReference type="EMBL" id="PKPP01000760">
    <property type="protein sequence ID" value="PWA88982.1"/>
    <property type="molecule type" value="Genomic_DNA"/>
</dbReference>
<accession>A0A2U1PTD8</accession>
<dbReference type="PANTHER" id="PTHR46250:SF17">
    <property type="entry name" value="MYB_SANT-LIKE DOMAIN-CONTAINING PROTEIN"/>
    <property type="match status" value="1"/>
</dbReference>
<dbReference type="OrthoDB" id="340227at2759"/>
<proteinExistence type="predicted"/>